<dbReference type="PANTHER" id="PTHR23310">
    <property type="entry name" value="ACYL-COA-BINDING PROTEIN, ACBP"/>
    <property type="match status" value="1"/>
</dbReference>
<dbReference type="PRINTS" id="PR00689">
    <property type="entry name" value="ACOABINDINGP"/>
</dbReference>
<dbReference type="Pfam" id="PF00887">
    <property type="entry name" value="ACBP"/>
    <property type="match status" value="1"/>
</dbReference>
<dbReference type="Proteomes" id="UP000192596">
    <property type="component" value="Unassembled WGS sequence"/>
</dbReference>
<evidence type="ECO:0000256" key="2">
    <source>
        <dbReference type="ARBA" id="ARBA00023121"/>
    </source>
</evidence>
<accession>A0A1V8SUF6</accession>
<proteinExistence type="inferred from homology"/>
<evidence type="ECO:0000259" key="4">
    <source>
        <dbReference type="PROSITE" id="PS51228"/>
    </source>
</evidence>
<dbReference type="EMBL" id="NAJO01000027">
    <property type="protein sequence ID" value="OQO02502.1"/>
    <property type="molecule type" value="Genomic_DNA"/>
</dbReference>
<reference evidence="5" key="1">
    <citation type="journal article" date="2017" name="Genome Announc.">
        <title>Draft Genome Sequences of the Antarctic Endolithic Fungi Rachicladosporium antarcticum CCFEE 5527 and Rachicladosporium sp. CCFEE 5018.</title>
        <authorList>
            <person name="Coleine C."/>
            <person name="Masonjones S."/>
            <person name="Selbmann L."/>
            <person name="Zucconi L."/>
            <person name="Onofri S."/>
            <person name="Pacelli C."/>
            <person name="Stajich J.E."/>
        </authorList>
    </citation>
    <scope>NUCLEOTIDE SEQUENCE</scope>
    <source>
        <strain evidence="5">CCFEE 5527</strain>
    </source>
</reference>
<sequence>MVVQSAEFKKAQEDSRKMTTQPPNDDLLEMYGLFKQGTGETKFADAPKPGMFDIKGKAKYNAWEKVKDMKPEEAQKKYVTVVKGLVAKYK</sequence>
<evidence type="ECO:0000313" key="6">
    <source>
        <dbReference type="EMBL" id="OQO05350.1"/>
    </source>
</evidence>
<dbReference type="AlphaFoldDB" id="A0A1V8SUF6"/>
<dbReference type="InterPro" id="IPR000582">
    <property type="entry name" value="Acyl-CoA-binding_protein"/>
</dbReference>
<feature type="compositionally biased region" description="Basic and acidic residues" evidence="3">
    <location>
        <begin position="7"/>
        <end position="17"/>
    </location>
</feature>
<dbReference type="GO" id="GO:0006631">
    <property type="term" value="P:fatty acid metabolic process"/>
    <property type="evidence" value="ECO:0007669"/>
    <property type="project" value="TreeGrafter"/>
</dbReference>
<evidence type="ECO:0000313" key="7">
    <source>
        <dbReference type="Proteomes" id="UP000192596"/>
    </source>
</evidence>
<reference evidence="7" key="2">
    <citation type="submission" date="2017-03" db="EMBL/GenBank/DDBJ databases">
        <title>Genomes of endolithic fungi from Antarctica.</title>
        <authorList>
            <person name="Coleine C."/>
            <person name="Masonjones S."/>
            <person name="Stajich J.E."/>
        </authorList>
    </citation>
    <scope>NUCLEOTIDE SEQUENCE [LARGE SCALE GENOMIC DNA]</scope>
    <source>
        <strain evidence="7">CCFEE 5527</strain>
    </source>
</reference>
<dbReference type="InterPro" id="IPR035984">
    <property type="entry name" value="Acyl-CoA-binding_sf"/>
</dbReference>
<dbReference type="EMBL" id="NAJO01000019">
    <property type="protein sequence ID" value="OQO05350.1"/>
    <property type="molecule type" value="Genomic_DNA"/>
</dbReference>
<name>A0A1V8SUF6_9PEZI</name>
<feature type="region of interest" description="Disordered" evidence="3">
    <location>
        <begin position="1"/>
        <end position="24"/>
    </location>
</feature>
<comment type="similarity">
    <text evidence="1">Belongs to the ACBP family.</text>
</comment>
<gene>
    <name evidence="6" type="ORF">B0A48_09118</name>
    <name evidence="5" type="ORF">B0A48_12029</name>
</gene>
<dbReference type="STRING" id="1507870.A0A1V8SUF6"/>
<keyword evidence="2" id="KW-0446">Lipid-binding</keyword>
<dbReference type="GO" id="GO:0000062">
    <property type="term" value="F:fatty-acyl-CoA binding"/>
    <property type="evidence" value="ECO:0007669"/>
    <property type="project" value="InterPro"/>
</dbReference>
<feature type="domain" description="ACB" evidence="4">
    <location>
        <begin position="4"/>
        <end position="90"/>
    </location>
</feature>
<evidence type="ECO:0000256" key="3">
    <source>
        <dbReference type="SAM" id="MobiDB-lite"/>
    </source>
</evidence>
<evidence type="ECO:0000256" key="1">
    <source>
        <dbReference type="ARBA" id="ARBA00005567"/>
    </source>
</evidence>
<keyword evidence="7" id="KW-1185">Reference proteome</keyword>
<dbReference type="InParanoid" id="A0A1V8SUF6"/>
<dbReference type="InterPro" id="IPR014352">
    <property type="entry name" value="FERM/acyl-CoA-bd_prot_sf"/>
</dbReference>
<evidence type="ECO:0000313" key="5">
    <source>
        <dbReference type="EMBL" id="OQO02502.1"/>
    </source>
</evidence>
<dbReference type="PROSITE" id="PS51228">
    <property type="entry name" value="ACB_2"/>
    <property type="match status" value="1"/>
</dbReference>
<dbReference type="SUPFAM" id="SSF47027">
    <property type="entry name" value="Acyl-CoA binding protein"/>
    <property type="match status" value="1"/>
</dbReference>
<organism evidence="5 7">
    <name type="scientific">Cryoendolithus antarcticus</name>
    <dbReference type="NCBI Taxonomy" id="1507870"/>
    <lineage>
        <taxon>Eukaryota</taxon>
        <taxon>Fungi</taxon>
        <taxon>Dikarya</taxon>
        <taxon>Ascomycota</taxon>
        <taxon>Pezizomycotina</taxon>
        <taxon>Dothideomycetes</taxon>
        <taxon>Dothideomycetidae</taxon>
        <taxon>Cladosporiales</taxon>
        <taxon>Cladosporiaceae</taxon>
        <taxon>Cryoendolithus</taxon>
    </lineage>
</organism>
<dbReference type="PANTHER" id="PTHR23310:SF62">
    <property type="entry name" value="ACYL-COA BINDING PROTEIN 1, ISOFORM A"/>
    <property type="match status" value="1"/>
</dbReference>
<dbReference type="FunCoup" id="A0A1V8SUF6">
    <property type="interactions" value="718"/>
</dbReference>
<comment type="caution">
    <text evidence="5">The sequence shown here is derived from an EMBL/GenBank/DDBJ whole genome shotgun (WGS) entry which is preliminary data.</text>
</comment>
<dbReference type="Gene3D" id="1.20.80.10">
    <property type="match status" value="1"/>
</dbReference>
<dbReference type="OrthoDB" id="346910at2759"/>
<protein>
    <recommendedName>
        <fullName evidence="4">ACB domain-containing protein</fullName>
    </recommendedName>
</protein>